<evidence type="ECO:0000256" key="4">
    <source>
        <dbReference type="ARBA" id="ARBA00022691"/>
    </source>
</evidence>
<evidence type="ECO:0000256" key="1">
    <source>
        <dbReference type="ARBA" id="ARBA00004123"/>
    </source>
</evidence>
<dbReference type="Proteomes" id="UP000786811">
    <property type="component" value="Unassembled WGS sequence"/>
</dbReference>
<keyword evidence="12" id="KW-1185">Reference proteome</keyword>
<dbReference type="AlphaFoldDB" id="A0A8J2HDD4"/>
<comment type="function">
    <text evidence="8">Catalytic subunit of tRNA (adenine-N(1)-)-methyltransferase, which catalyzes the formation of N(1)-methyladenine at position 58 (m1A58) in initiator methionyl-tRNA.</text>
</comment>
<dbReference type="Gene3D" id="3.10.330.20">
    <property type="match status" value="1"/>
</dbReference>
<dbReference type="Pfam" id="PF08704">
    <property type="entry name" value="GCD14"/>
    <property type="match status" value="1"/>
</dbReference>
<dbReference type="GO" id="GO:0030488">
    <property type="term" value="P:tRNA methylation"/>
    <property type="evidence" value="ECO:0007669"/>
    <property type="project" value="InterPro"/>
</dbReference>
<reference evidence="11" key="1">
    <citation type="submission" date="2021-04" db="EMBL/GenBank/DDBJ databases">
        <authorList>
            <person name="Chebbi M.A.C M."/>
        </authorList>
    </citation>
    <scope>NUCLEOTIDE SEQUENCE</scope>
</reference>
<dbReference type="Gene3D" id="3.40.50.150">
    <property type="entry name" value="Vaccinia Virus protein VP39"/>
    <property type="match status" value="1"/>
</dbReference>
<dbReference type="PANTHER" id="PTHR12133:SF2">
    <property type="entry name" value="TRNA (ADENINE(58)-N(1))-METHYLTRANSFERASE CATALYTIC SUBUNIT TRMT61A"/>
    <property type="match status" value="1"/>
</dbReference>
<dbReference type="OrthoDB" id="1925287at2759"/>
<dbReference type="GO" id="GO:0031515">
    <property type="term" value="C:tRNA (m1A) methyltransferase complex"/>
    <property type="evidence" value="ECO:0007669"/>
    <property type="project" value="UniProtKB-UniRule"/>
</dbReference>
<dbReference type="InterPro" id="IPR014816">
    <property type="entry name" value="tRNA_MeTrfase_Gcd14"/>
</dbReference>
<name>A0A8J2HDD4_COTCN</name>
<keyword evidence="5 8" id="KW-0819">tRNA processing</keyword>
<dbReference type="PIRSF" id="PIRSF017269">
    <property type="entry name" value="GCD14"/>
    <property type="match status" value="1"/>
</dbReference>
<evidence type="ECO:0000256" key="9">
    <source>
        <dbReference type="PIRSR" id="PIRSR017269-1"/>
    </source>
</evidence>
<evidence type="ECO:0000256" key="3">
    <source>
        <dbReference type="ARBA" id="ARBA00022679"/>
    </source>
</evidence>
<dbReference type="InterPro" id="IPR029063">
    <property type="entry name" value="SAM-dependent_MTases_sf"/>
</dbReference>
<dbReference type="SUPFAM" id="SSF53335">
    <property type="entry name" value="S-adenosyl-L-methionine-dependent methyltransferases"/>
    <property type="match status" value="1"/>
</dbReference>
<organism evidence="11 12">
    <name type="scientific">Cotesia congregata</name>
    <name type="common">Parasitoid wasp</name>
    <name type="synonym">Apanteles congregatus</name>
    <dbReference type="NCBI Taxonomy" id="51543"/>
    <lineage>
        <taxon>Eukaryota</taxon>
        <taxon>Metazoa</taxon>
        <taxon>Ecdysozoa</taxon>
        <taxon>Arthropoda</taxon>
        <taxon>Hexapoda</taxon>
        <taxon>Insecta</taxon>
        <taxon>Pterygota</taxon>
        <taxon>Neoptera</taxon>
        <taxon>Endopterygota</taxon>
        <taxon>Hymenoptera</taxon>
        <taxon>Apocrita</taxon>
        <taxon>Ichneumonoidea</taxon>
        <taxon>Braconidae</taxon>
        <taxon>Microgastrinae</taxon>
        <taxon>Cotesia</taxon>
    </lineage>
</organism>
<sequence>MSFYKTKSIIEEGDVVVLYFGPQKMHCFEVTHKIVNKKGELVDNVFQTTHGALKIPSLIGKKYGTKVELTRGWAYVLQPTPELWTVTLPHRTQIIYTPDISLIIHLLDLVPGSIVIETGTGSGSLSHSLIRTIRPHGHLHTFDFHKQRVELATAEFKKHGIDEFVTVTHRDVCLEGFGDALKHKVDAVFLDLPHPWLTINHAVDALKESGGKLCSFSPCIEQVQQTCIQLEATGFVDVRTYECLQKELTVVFKNIPKLNLDCLKKKHSVEEVIEKKSAEQDKILTVSHAHSLPGHTGYVTIATLPPLFARITEDDN</sequence>
<dbReference type="InterPro" id="IPR049470">
    <property type="entry name" value="TRM61_C"/>
</dbReference>
<evidence type="ECO:0000256" key="7">
    <source>
        <dbReference type="ARBA" id="ARBA00048481"/>
    </source>
</evidence>
<proteinExistence type="inferred from homology"/>
<feature type="binding site" evidence="9">
    <location>
        <position position="143"/>
    </location>
    <ligand>
        <name>S-adenosyl-L-methionine</name>
        <dbReference type="ChEBI" id="CHEBI:59789"/>
    </ligand>
</feature>
<dbReference type="FunFam" id="3.40.50.150:FF:000247">
    <property type="entry name" value="tRNA (adenine(58)-N(1))-methyltransferase catalytic subunit TRM61"/>
    <property type="match status" value="1"/>
</dbReference>
<evidence type="ECO:0000256" key="2">
    <source>
        <dbReference type="ARBA" id="ARBA00022603"/>
    </source>
</evidence>
<dbReference type="EC" id="2.1.1.220" evidence="8"/>
<comment type="catalytic activity">
    <reaction evidence="7">
        <text>an adenosine in mRNA + S-adenosyl-L-methionine = an N(1)-methyladenosine in mRNA + S-adenosyl-L-homocysteine + H(+)</text>
        <dbReference type="Rhea" id="RHEA:55392"/>
        <dbReference type="Rhea" id="RHEA-COMP:12414"/>
        <dbReference type="Rhea" id="RHEA-COMP:12415"/>
        <dbReference type="ChEBI" id="CHEBI:15378"/>
        <dbReference type="ChEBI" id="CHEBI:57856"/>
        <dbReference type="ChEBI" id="CHEBI:59789"/>
        <dbReference type="ChEBI" id="CHEBI:74411"/>
        <dbReference type="ChEBI" id="CHEBI:74491"/>
    </reaction>
</comment>
<comment type="subcellular location">
    <subcellularLocation>
        <location evidence="1 8">Nucleus</location>
    </subcellularLocation>
</comment>
<keyword evidence="3 8" id="KW-0808">Transferase</keyword>
<dbReference type="EMBL" id="CAJNRD030001121">
    <property type="protein sequence ID" value="CAG5095120.1"/>
    <property type="molecule type" value="Genomic_DNA"/>
</dbReference>
<keyword evidence="6 8" id="KW-0539">Nucleus</keyword>
<dbReference type="GO" id="GO:0160107">
    <property type="term" value="F:tRNA (adenine(58)-N1)-methyltransferase activity"/>
    <property type="evidence" value="ECO:0007669"/>
    <property type="project" value="UniProtKB-EC"/>
</dbReference>
<dbReference type="FunFam" id="3.10.330.20:FF:000002">
    <property type="entry name" value="tRNA (adenine(58)-N(1))-methyltransferase catalytic subunit TRMT61A"/>
    <property type="match status" value="1"/>
</dbReference>
<evidence type="ECO:0000256" key="6">
    <source>
        <dbReference type="ARBA" id="ARBA00023242"/>
    </source>
</evidence>
<evidence type="ECO:0000313" key="11">
    <source>
        <dbReference type="EMBL" id="CAG5095120.1"/>
    </source>
</evidence>
<gene>
    <name evidence="11" type="ORF">HICCMSTLAB_LOCUS7550</name>
</gene>
<dbReference type="GO" id="GO:0005634">
    <property type="term" value="C:nucleus"/>
    <property type="evidence" value="ECO:0007669"/>
    <property type="project" value="UniProtKB-SubCell"/>
</dbReference>
<dbReference type="PANTHER" id="PTHR12133">
    <property type="entry name" value="TRNA (ADENINE(58)-N(1))-METHYLTRANSFERASE"/>
    <property type="match status" value="1"/>
</dbReference>
<comment type="similarity">
    <text evidence="8">Belongs to the class I-like SAM-binding methyltransferase superfamily. TRM61 family.</text>
</comment>
<evidence type="ECO:0000259" key="10">
    <source>
        <dbReference type="Pfam" id="PF08704"/>
    </source>
</evidence>
<comment type="catalytic activity">
    <reaction evidence="8">
        <text>adenosine(58) in tRNA + S-adenosyl-L-methionine = N(1)-methyladenosine(58) in tRNA + S-adenosyl-L-homocysteine + H(+)</text>
        <dbReference type="Rhea" id="RHEA:43152"/>
        <dbReference type="Rhea" id="RHEA-COMP:10365"/>
        <dbReference type="Rhea" id="RHEA-COMP:10366"/>
        <dbReference type="ChEBI" id="CHEBI:15378"/>
        <dbReference type="ChEBI" id="CHEBI:57856"/>
        <dbReference type="ChEBI" id="CHEBI:59789"/>
        <dbReference type="ChEBI" id="CHEBI:74411"/>
        <dbReference type="ChEBI" id="CHEBI:74491"/>
        <dbReference type="EC" id="2.1.1.220"/>
    </reaction>
</comment>
<feature type="binding site" evidence="9">
    <location>
        <begin position="122"/>
        <end position="125"/>
    </location>
    <ligand>
        <name>S-adenosyl-L-methionine</name>
        <dbReference type="ChEBI" id="CHEBI:59789"/>
    </ligand>
</feature>
<keyword evidence="2 8" id="KW-0489">Methyltransferase</keyword>
<feature type="binding site" evidence="9">
    <location>
        <position position="191"/>
    </location>
    <ligand>
        <name>S-adenosyl-L-methionine</name>
        <dbReference type="ChEBI" id="CHEBI:59789"/>
    </ligand>
</feature>
<feature type="domain" description="tRNA (adenine(58)-N(1))-methyltransferase catalytic subunit TRM61 C-terminal" evidence="10">
    <location>
        <begin position="72"/>
        <end position="303"/>
    </location>
</feature>
<dbReference type="PROSITE" id="PS51620">
    <property type="entry name" value="SAM_TRM61"/>
    <property type="match status" value="1"/>
</dbReference>
<accession>A0A8J2HDD4</accession>
<keyword evidence="4 8" id="KW-0949">S-adenosyl-L-methionine</keyword>
<evidence type="ECO:0000256" key="5">
    <source>
        <dbReference type="ARBA" id="ARBA00022694"/>
    </source>
</evidence>
<evidence type="ECO:0000313" key="12">
    <source>
        <dbReference type="Proteomes" id="UP000786811"/>
    </source>
</evidence>
<protein>
    <recommendedName>
        <fullName evidence="8">tRNA (adenine(58)-N(1))-methyltransferase catalytic subunit TRMT61A</fullName>
        <ecNumber evidence="8">2.1.1.220</ecNumber>
    </recommendedName>
</protein>
<evidence type="ECO:0000256" key="8">
    <source>
        <dbReference type="PIRNR" id="PIRNR017269"/>
    </source>
</evidence>
<comment type="caution">
    <text evidence="11">The sequence shown here is derived from an EMBL/GenBank/DDBJ whole genome shotgun (WGS) entry which is preliminary data.</text>
</comment>